<keyword evidence="3" id="KW-0540">Nuclease</keyword>
<feature type="compositionally biased region" description="Basic residues" evidence="1">
    <location>
        <begin position="39"/>
        <end position="55"/>
    </location>
</feature>
<accession>A0A848DQ66</accession>
<comment type="caution">
    <text evidence="3">The sequence shown here is derived from an EMBL/GenBank/DDBJ whole genome shotgun (WGS) entry which is preliminary data.</text>
</comment>
<sequence length="350" mass="37350">MDLRRGIGHPAEGPSSADTADTVEPWRGRTVGRWQTCGRRARRRGGRRPVRRRPPCCRSPEAGSSRSTRYSTRTSSVGCDQRGRAGRVSLTRPGARTGDDPAVRAVGGARVLQSLLAALVVLVLGSGCAAFPDGFPLDVPDAGAAAPTATGDAAAALATLAVKGRAPKTGYSREQFGQRWADVDRDGCDQRNQVLARDMTNETFRPGSRDCIVLTGTLDDPYTGNVIAFTRGQDTSNEVQIDHVVALSNAWQTGAQQLDEPTRERLGNDPLNLLAVDGPTNGRKGDGDAATWLPPQRGYWCTYVARQVAVKAKYRLWVTAAERDAIAGILERCPGEPLPADTPVAPAQAA</sequence>
<dbReference type="Proteomes" id="UP000586918">
    <property type="component" value="Unassembled WGS sequence"/>
</dbReference>
<gene>
    <name evidence="3" type="ORF">HF519_24415</name>
</gene>
<feature type="compositionally biased region" description="Low complexity" evidence="1">
    <location>
        <begin position="64"/>
        <end position="76"/>
    </location>
</feature>
<feature type="domain" description="GmrSD restriction endonucleases C-terminal" evidence="2">
    <location>
        <begin position="190"/>
        <end position="327"/>
    </location>
</feature>
<keyword evidence="3" id="KW-0255">Endonuclease</keyword>
<dbReference type="AlphaFoldDB" id="A0A848DQ66"/>
<dbReference type="PANTHER" id="PTHR24094">
    <property type="entry name" value="SECRETED PROTEIN"/>
    <property type="match status" value="1"/>
</dbReference>
<protein>
    <submittedName>
        <fullName evidence="3">HNH endonuclease</fullName>
    </submittedName>
</protein>
<dbReference type="Pfam" id="PF07510">
    <property type="entry name" value="GmrSD_C"/>
    <property type="match status" value="1"/>
</dbReference>
<feature type="region of interest" description="Disordered" evidence="1">
    <location>
        <begin position="1"/>
        <end position="101"/>
    </location>
</feature>
<dbReference type="InterPro" id="IPR011089">
    <property type="entry name" value="GmrSD_C"/>
</dbReference>
<keyword evidence="4" id="KW-1185">Reference proteome</keyword>
<reference evidence="3 4" key="1">
    <citation type="submission" date="2020-04" db="EMBL/GenBank/DDBJ databases">
        <authorList>
            <person name="Klaysubun C."/>
            <person name="Duangmal K."/>
            <person name="Lipun K."/>
        </authorList>
    </citation>
    <scope>NUCLEOTIDE SEQUENCE [LARGE SCALE GENOMIC DNA]</scope>
    <source>
        <strain evidence="3 4">DSM 45300</strain>
    </source>
</reference>
<dbReference type="GO" id="GO:0004519">
    <property type="term" value="F:endonuclease activity"/>
    <property type="evidence" value="ECO:0007669"/>
    <property type="project" value="UniProtKB-KW"/>
</dbReference>
<proteinExistence type="predicted"/>
<name>A0A848DQ66_9PSEU</name>
<evidence type="ECO:0000259" key="2">
    <source>
        <dbReference type="Pfam" id="PF07510"/>
    </source>
</evidence>
<dbReference type="EMBL" id="JAAXKZ010000124">
    <property type="protein sequence ID" value="NMH94659.1"/>
    <property type="molecule type" value="Genomic_DNA"/>
</dbReference>
<dbReference type="PANTHER" id="PTHR24094:SF15">
    <property type="entry name" value="AMP-DEPENDENT SYNTHETASE_LIGASE DOMAIN-CONTAINING PROTEIN-RELATED"/>
    <property type="match status" value="1"/>
</dbReference>
<evidence type="ECO:0000256" key="1">
    <source>
        <dbReference type="SAM" id="MobiDB-lite"/>
    </source>
</evidence>
<organism evidence="3 4">
    <name type="scientific">Pseudonocardia bannensis</name>
    <dbReference type="NCBI Taxonomy" id="630973"/>
    <lineage>
        <taxon>Bacteria</taxon>
        <taxon>Bacillati</taxon>
        <taxon>Actinomycetota</taxon>
        <taxon>Actinomycetes</taxon>
        <taxon>Pseudonocardiales</taxon>
        <taxon>Pseudonocardiaceae</taxon>
        <taxon>Pseudonocardia</taxon>
    </lineage>
</organism>
<evidence type="ECO:0000313" key="4">
    <source>
        <dbReference type="Proteomes" id="UP000586918"/>
    </source>
</evidence>
<evidence type="ECO:0000313" key="3">
    <source>
        <dbReference type="EMBL" id="NMH94659.1"/>
    </source>
</evidence>
<keyword evidence="3" id="KW-0378">Hydrolase</keyword>